<keyword evidence="2" id="KW-0812">Transmembrane</keyword>
<accession>A0A6L3NPE4</accession>
<evidence type="ECO:0000313" key="3">
    <source>
        <dbReference type="EMBL" id="KAB0686406.1"/>
    </source>
</evidence>
<keyword evidence="2" id="KW-1133">Transmembrane helix</keyword>
<gene>
    <name evidence="3" type="ORF">F7R13_00700</name>
</gene>
<dbReference type="EMBL" id="VZOL01000003">
    <property type="protein sequence ID" value="KAB0686406.1"/>
    <property type="molecule type" value="Genomic_DNA"/>
</dbReference>
<name>A0A6L3NPE4_9BURK</name>
<dbReference type="AlphaFoldDB" id="A0A6L3NPE4"/>
<dbReference type="Proteomes" id="UP000473571">
    <property type="component" value="Unassembled WGS sequence"/>
</dbReference>
<evidence type="ECO:0000256" key="2">
    <source>
        <dbReference type="SAM" id="Phobius"/>
    </source>
</evidence>
<comment type="caution">
    <text evidence="3">The sequence shown here is derived from an EMBL/GenBank/DDBJ whole genome shotgun (WGS) entry which is preliminary data.</text>
</comment>
<organism evidence="3 4">
    <name type="scientific">Burkholderia territorii</name>
    <dbReference type="NCBI Taxonomy" id="1503055"/>
    <lineage>
        <taxon>Bacteria</taxon>
        <taxon>Pseudomonadati</taxon>
        <taxon>Pseudomonadota</taxon>
        <taxon>Betaproteobacteria</taxon>
        <taxon>Burkholderiales</taxon>
        <taxon>Burkholderiaceae</taxon>
        <taxon>Burkholderia</taxon>
        <taxon>Burkholderia cepacia complex</taxon>
    </lineage>
</organism>
<feature type="transmembrane region" description="Helical" evidence="2">
    <location>
        <begin position="38"/>
        <end position="55"/>
    </location>
</feature>
<protein>
    <submittedName>
        <fullName evidence="3">Uncharacterized protein</fullName>
    </submittedName>
</protein>
<proteinExistence type="predicted"/>
<feature type="transmembrane region" description="Helical" evidence="2">
    <location>
        <begin position="12"/>
        <end position="32"/>
    </location>
</feature>
<reference evidence="3 4" key="1">
    <citation type="submission" date="2019-09" db="EMBL/GenBank/DDBJ databases">
        <title>Draft genome sequences of 48 bacterial type strains from the CCUG.</title>
        <authorList>
            <person name="Tunovic T."/>
            <person name="Pineiro-Iglesias B."/>
            <person name="Unosson C."/>
            <person name="Inganas E."/>
            <person name="Ohlen M."/>
            <person name="Cardew S."/>
            <person name="Jensie-Markopoulos S."/>
            <person name="Salva-Serra F."/>
            <person name="Jaen-Luchoro D."/>
            <person name="Karlsson R."/>
            <person name="Svensson-Stadler L."/>
            <person name="Chun J."/>
            <person name="Moore E."/>
        </authorList>
    </citation>
    <scope>NUCLEOTIDE SEQUENCE [LARGE SCALE GENOMIC DNA]</scope>
    <source>
        <strain evidence="3 4">CCUG 65687</strain>
    </source>
</reference>
<keyword evidence="2" id="KW-0472">Membrane</keyword>
<dbReference type="RefSeq" id="WP_151002904.1">
    <property type="nucleotide sequence ID" value="NZ_VZOL01000003.1"/>
</dbReference>
<evidence type="ECO:0000313" key="4">
    <source>
        <dbReference type="Proteomes" id="UP000473571"/>
    </source>
</evidence>
<sequence length="93" mass="10643">MKRIRIIYDGNLSGWSRTVFCVVGAGIVYWSVQYANSILFMSVGLFLVAIGGYASRARMLKIKPFDSSYKRARKGYEPRGEGEEKNDRNKIER</sequence>
<feature type="compositionally biased region" description="Basic and acidic residues" evidence="1">
    <location>
        <begin position="74"/>
        <end position="93"/>
    </location>
</feature>
<evidence type="ECO:0000256" key="1">
    <source>
        <dbReference type="SAM" id="MobiDB-lite"/>
    </source>
</evidence>
<feature type="region of interest" description="Disordered" evidence="1">
    <location>
        <begin position="71"/>
        <end position="93"/>
    </location>
</feature>